<dbReference type="InterPro" id="IPR004368">
    <property type="entry name" value="TIF_IF1"/>
</dbReference>
<dbReference type="PANTHER" id="PTHR33370:SF1">
    <property type="entry name" value="TRANSLATION INITIATION FACTOR IF-1, CHLOROPLASTIC"/>
    <property type="match status" value="1"/>
</dbReference>
<dbReference type="GO" id="GO:0043022">
    <property type="term" value="F:ribosome binding"/>
    <property type="evidence" value="ECO:0007669"/>
    <property type="project" value="UniProtKB-UniRule"/>
</dbReference>
<dbReference type="FunFam" id="2.40.50.140:FF:000002">
    <property type="entry name" value="Translation initiation factor IF-1"/>
    <property type="match status" value="1"/>
</dbReference>
<dbReference type="RefSeq" id="WP_116553485.1">
    <property type="nucleotide sequence ID" value="NZ_QCZG01000004.1"/>
</dbReference>
<keyword evidence="3 4" id="KW-0648">Protein biosynthesis</keyword>
<gene>
    <name evidence="4" type="primary">infA</name>
    <name evidence="7" type="ORF">DCC39_03420</name>
</gene>
<evidence type="ECO:0000313" key="8">
    <source>
        <dbReference type="Proteomes" id="UP000245998"/>
    </source>
</evidence>
<dbReference type="CDD" id="cd04451">
    <property type="entry name" value="S1_IF1"/>
    <property type="match status" value="1"/>
</dbReference>
<evidence type="ECO:0000256" key="3">
    <source>
        <dbReference type="ARBA" id="ARBA00022917"/>
    </source>
</evidence>
<dbReference type="OrthoDB" id="9803250at2"/>
<dbReference type="Proteomes" id="UP000245998">
    <property type="component" value="Unassembled WGS sequence"/>
</dbReference>
<dbReference type="AlphaFoldDB" id="A0A2U1K5W4"/>
<dbReference type="InterPro" id="IPR003029">
    <property type="entry name" value="S1_domain"/>
</dbReference>
<dbReference type="Gene3D" id="2.40.50.140">
    <property type="entry name" value="Nucleic acid-binding proteins"/>
    <property type="match status" value="1"/>
</dbReference>
<comment type="subunit">
    <text evidence="4">Component of the 30S ribosomal translation pre-initiation complex which assembles on the 30S ribosome in the order IF-2 and IF-3, IF-1 and N-formylmethionyl-tRNA(fMet); mRNA recruitment can occur at any time during PIC assembly.</text>
</comment>
<evidence type="ECO:0000256" key="4">
    <source>
        <dbReference type="HAMAP-Rule" id="MF_00075"/>
    </source>
</evidence>
<feature type="modified residue" description="Phosphotyrosine" evidence="4">
    <location>
        <position position="60"/>
    </location>
</feature>
<organism evidence="7 8">
    <name type="scientific">Pueribacillus theae</name>
    <dbReference type="NCBI Taxonomy" id="2171751"/>
    <lineage>
        <taxon>Bacteria</taxon>
        <taxon>Bacillati</taxon>
        <taxon>Bacillota</taxon>
        <taxon>Bacilli</taxon>
        <taxon>Bacillales</taxon>
        <taxon>Bacillaceae</taxon>
        <taxon>Pueribacillus</taxon>
    </lineage>
</organism>
<keyword evidence="8" id="KW-1185">Reference proteome</keyword>
<protein>
    <recommendedName>
        <fullName evidence="4 5">Translation initiation factor IF-1</fullName>
    </recommendedName>
</protein>
<dbReference type="GO" id="GO:0003743">
    <property type="term" value="F:translation initiation factor activity"/>
    <property type="evidence" value="ECO:0007669"/>
    <property type="project" value="UniProtKB-UniRule"/>
</dbReference>
<comment type="function">
    <text evidence="4">One of the essential components for the initiation of protein synthesis. Stabilizes the binding of IF-2 and IF-3 on the 30S subunit to which N-formylmethionyl-tRNA(fMet) subsequently binds. Helps modulate mRNA selection, yielding the 30S pre-initiation complex (PIC). Upon addition of the 50S ribosomal subunit IF-1, IF-2 and IF-3 are released leaving the mature 70S translation initiation complex.</text>
</comment>
<dbReference type="NCBIfam" id="TIGR00008">
    <property type="entry name" value="infA"/>
    <property type="match status" value="1"/>
</dbReference>
<dbReference type="PANTHER" id="PTHR33370">
    <property type="entry name" value="TRANSLATION INITIATION FACTOR IF-1, CHLOROPLASTIC"/>
    <property type="match status" value="1"/>
</dbReference>
<evidence type="ECO:0000313" key="7">
    <source>
        <dbReference type="EMBL" id="PWA12931.1"/>
    </source>
</evidence>
<keyword evidence="4" id="KW-0699">rRNA-binding</keyword>
<name>A0A2U1K5W4_9BACI</name>
<dbReference type="GO" id="GO:0005829">
    <property type="term" value="C:cytosol"/>
    <property type="evidence" value="ECO:0007669"/>
    <property type="project" value="TreeGrafter"/>
</dbReference>
<dbReference type="PROSITE" id="PS50832">
    <property type="entry name" value="S1_IF1_TYPE"/>
    <property type="match status" value="1"/>
</dbReference>
<dbReference type="EMBL" id="QCZG01000004">
    <property type="protein sequence ID" value="PWA12931.1"/>
    <property type="molecule type" value="Genomic_DNA"/>
</dbReference>
<evidence type="ECO:0000259" key="6">
    <source>
        <dbReference type="PROSITE" id="PS50832"/>
    </source>
</evidence>
<keyword evidence="4" id="KW-0963">Cytoplasm</keyword>
<proteinExistence type="inferred from homology"/>
<dbReference type="Pfam" id="PF01176">
    <property type="entry name" value="eIF-1a"/>
    <property type="match status" value="1"/>
</dbReference>
<sequence length="72" mass="8325">MAKEDVIEMEGTVIEPLPNAMFRVELENGHKILAHVSGKIRMHYIRILPGDKVTVELSPYDLTRGRITYRFK</sequence>
<accession>A0A2U1K5W4</accession>
<keyword evidence="4" id="KW-0694">RNA-binding</keyword>
<evidence type="ECO:0000256" key="2">
    <source>
        <dbReference type="ARBA" id="ARBA00022540"/>
    </source>
</evidence>
<comment type="subcellular location">
    <subcellularLocation>
        <location evidence="4">Cytoplasm</location>
    </subcellularLocation>
</comment>
<comment type="similarity">
    <text evidence="1 4">Belongs to the IF-1 family.</text>
</comment>
<dbReference type="InterPro" id="IPR012340">
    <property type="entry name" value="NA-bd_OB-fold"/>
</dbReference>
<evidence type="ECO:0000256" key="5">
    <source>
        <dbReference type="NCBIfam" id="TIGR00008"/>
    </source>
</evidence>
<reference evidence="7 8" key="1">
    <citation type="submission" date="2018-04" db="EMBL/GenBank/DDBJ databases">
        <title>Camelliibacillus theae gen. nov., sp. nov., isolated from Pu'er tea.</title>
        <authorList>
            <person name="Niu L."/>
        </authorList>
    </citation>
    <scope>NUCLEOTIDE SEQUENCE [LARGE SCALE GENOMIC DNA]</scope>
    <source>
        <strain evidence="7 8">T8</strain>
    </source>
</reference>
<dbReference type="SUPFAM" id="SSF50249">
    <property type="entry name" value="Nucleic acid-binding proteins"/>
    <property type="match status" value="1"/>
</dbReference>
<keyword evidence="4" id="KW-0597">Phosphoprotein</keyword>
<evidence type="ECO:0000256" key="1">
    <source>
        <dbReference type="ARBA" id="ARBA00010939"/>
    </source>
</evidence>
<dbReference type="SMART" id="SM00316">
    <property type="entry name" value="S1"/>
    <property type="match status" value="1"/>
</dbReference>
<dbReference type="HAMAP" id="MF_00075">
    <property type="entry name" value="IF_1"/>
    <property type="match status" value="1"/>
</dbReference>
<comment type="caution">
    <text evidence="7">The sequence shown here is derived from an EMBL/GenBank/DDBJ whole genome shotgun (WGS) entry which is preliminary data.</text>
</comment>
<dbReference type="GO" id="GO:0019843">
    <property type="term" value="F:rRNA binding"/>
    <property type="evidence" value="ECO:0007669"/>
    <property type="project" value="UniProtKB-UniRule"/>
</dbReference>
<dbReference type="InterPro" id="IPR006196">
    <property type="entry name" value="RNA-binding_domain_S1_IF1"/>
</dbReference>
<keyword evidence="2 4" id="KW-0396">Initiation factor</keyword>
<feature type="domain" description="S1-like" evidence="6">
    <location>
        <begin position="1"/>
        <end position="72"/>
    </location>
</feature>